<keyword evidence="3" id="KW-1185">Reference proteome</keyword>
<organism evidence="2 3">
    <name type="scientific">Dreissena polymorpha</name>
    <name type="common">Zebra mussel</name>
    <name type="synonym">Mytilus polymorpha</name>
    <dbReference type="NCBI Taxonomy" id="45954"/>
    <lineage>
        <taxon>Eukaryota</taxon>
        <taxon>Metazoa</taxon>
        <taxon>Spiralia</taxon>
        <taxon>Lophotrochozoa</taxon>
        <taxon>Mollusca</taxon>
        <taxon>Bivalvia</taxon>
        <taxon>Autobranchia</taxon>
        <taxon>Heteroconchia</taxon>
        <taxon>Euheterodonta</taxon>
        <taxon>Imparidentia</taxon>
        <taxon>Neoheterodontei</taxon>
        <taxon>Myida</taxon>
        <taxon>Dreissenoidea</taxon>
        <taxon>Dreissenidae</taxon>
        <taxon>Dreissena</taxon>
    </lineage>
</organism>
<evidence type="ECO:0000313" key="2">
    <source>
        <dbReference type="EMBL" id="KAH3781820.1"/>
    </source>
</evidence>
<dbReference type="Proteomes" id="UP000828390">
    <property type="component" value="Unassembled WGS sequence"/>
</dbReference>
<name>A0A9D4IPF1_DREPO</name>
<evidence type="ECO:0000256" key="1">
    <source>
        <dbReference type="SAM" id="MobiDB-lite"/>
    </source>
</evidence>
<dbReference type="AlphaFoldDB" id="A0A9D4IPF1"/>
<comment type="caution">
    <text evidence="2">The sequence shown here is derived from an EMBL/GenBank/DDBJ whole genome shotgun (WGS) entry which is preliminary data.</text>
</comment>
<accession>A0A9D4IPF1</accession>
<feature type="region of interest" description="Disordered" evidence="1">
    <location>
        <begin position="42"/>
        <end position="68"/>
    </location>
</feature>
<protein>
    <submittedName>
        <fullName evidence="2">Uncharacterized protein</fullName>
    </submittedName>
</protein>
<evidence type="ECO:0000313" key="3">
    <source>
        <dbReference type="Proteomes" id="UP000828390"/>
    </source>
</evidence>
<reference evidence="2" key="1">
    <citation type="journal article" date="2019" name="bioRxiv">
        <title>The Genome of the Zebra Mussel, Dreissena polymorpha: A Resource for Invasive Species Research.</title>
        <authorList>
            <person name="McCartney M.A."/>
            <person name="Auch B."/>
            <person name="Kono T."/>
            <person name="Mallez S."/>
            <person name="Zhang Y."/>
            <person name="Obille A."/>
            <person name="Becker A."/>
            <person name="Abrahante J.E."/>
            <person name="Garbe J."/>
            <person name="Badalamenti J.P."/>
            <person name="Herman A."/>
            <person name="Mangelson H."/>
            <person name="Liachko I."/>
            <person name="Sullivan S."/>
            <person name="Sone E.D."/>
            <person name="Koren S."/>
            <person name="Silverstein K.A.T."/>
            <person name="Beckman K.B."/>
            <person name="Gohl D.M."/>
        </authorList>
    </citation>
    <scope>NUCLEOTIDE SEQUENCE</scope>
    <source>
        <strain evidence="2">Duluth1</strain>
        <tissue evidence="2">Whole animal</tissue>
    </source>
</reference>
<dbReference type="EMBL" id="JAIWYP010000008">
    <property type="protein sequence ID" value="KAH3781820.1"/>
    <property type="molecule type" value="Genomic_DNA"/>
</dbReference>
<gene>
    <name evidence="2" type="ORF">DPMN_159727</name>
</gene>
<reference evidence="2" key="2">
    <citation type="submission" date="2020-11" db="EMBL/GenBank/DDBJ databases">
        <authorList>
            <person name="McCartney M.A."/>
            <person name="Auch B."/>
            <person name="Kono T."/>
            <person name="Mallez S."/>
            <person name="Becker A."/>
            <person name="Gohl D.M."/>
            <person name="Silverstein K.A.T."/>
            <person name="Koren S."/>
            <person name="Bechman K.B."/>
            <person name="Herman A."/>
            <person name="Abrahante J.E."/>
            <person name="Garbe J."/>
        </authorList>
    </citation>
    <scope>NUCLEOTIDE SEQUENCE</scope>
    <source>
        <strain evidence="2">Duluth1</strain>
        <tissue evidence="2">Whole animal</tissue>
    </source>
</reference>
<sequence>MSLPHSSTTKHQVLMKCTTADPPHCRIQIKDKAGRMAKLGGRRLAGEQSWSRSNKHHRQEPVQNSRRLATYNHQSRLDYVIIFRLCTRNNRHRRFHHVAAPESSCG</sequence>
<proteinExistence type="predicted"/>